<dbReference type="SUPFAM" id="SSF51206">
    <property type="entry name" value="cAMP-binding domain-like"/>
    <property type="match status" value="1"/>
</dbReference>
<reference evidence="6 7" key="1">
    <citation type="submission" date="2019-07" db="EMBL/GenBank/DDBJ databases">
        <title>Whole genome shotgun sequence of Oceanithermus desulfurans NBRC 100063.</title>
        <authorList>
            <person name="Hosoyama A."/>
            <person name="Uohara A."/>
            <person name="Ohji S."/>
            <person name="Ichikawa N."/>
        </authorList>
    </citation>
    <scope>NUCLEOTIDE SEQUENCE [LARGE SCALE GENOMIC DNA]</scope>
    <source>
        <strain evidence="6 7">NBRC 100063</strain>
    </source>
</reference>
<accession>A0A511RKH9</accession>
<organism evidence="6 7">
    <name type="scientific">Oceanithermus desulfurans NBRC 100063</name>
    <dbReference type="NCBI Taxonomy" id="1227550"/>
    <lineage>
        <taxon>Bacteria</taxon>
        <taxon>Thermotogati</taxon>
        <taxon>Deinococcota</taxon>
        <taxon>Deinococci</taxon>
        <taxon>Thermales</taxon>
        <taxon>Thermaceae</taxon>
        <taxon>Oceanithermus</taxon>
    </lineage>
</organism>
<dbReference type="RefSeq" id="WP_147146544.1">
    <property type="nucleotide sequence ID" value="NZ_BJXN01000006.1"/>
</dbReference>
<dbReference type="Gene3D" id="2.60.120.10">
    <property type="entry name" value="Jelly Rolls"/>
    <property type="match status" value="1"/>
</dbReference>
<evidence type="ECO:0000256" key="3">
    <source>
        <dbReference type="ARBA" id="ARBA00023163"/>
    </source>
</evidence>
<dbReference type="InterPro" id="IPR018488">
    <property type="entry name" value="cNMP-bd_CS"/>
</dbReference>
<dbReference type="GO" id="GO:0005829">
    <property type="term" value="C:cytosol"/>
    <property type="evidence" value="ECO:0007669"/>
    <property type="project" value="TreeGrafter"/>
</dbReference>
<keyword evidence="1" id="KW-0805">Transcription regulation</keyword>
<evidence type="ECO:0000256" key="1">
    <source>
        <dbReference type="ARBA" id="ARBA00023015"/>
    </source>
</evidence>
<dbReference type="InterPro" id="IPR050397">
    <property type="entry name" value="Env_Response_Regulators"/>
</dbReference>
<dbReference type="SMART" id="SM00419">
    <property type="entry name" value="HTH_CRP"/>
    <property type="match status" value="1"/>
</dbReference>
<dbReference type="PROSITE" id="PS51063">
    <property type="entry name" value="HTH_CRP_2"/>
    <property type="match status" value="1"/>
</dbReference>
<dbReference type="InterPro" id="IPR036390">
    <property type="entry name" value="WH_DNA-bd_sf"/>
</dbReference>
<evidence type="ECO:0000256" key="2">
    <source>
        <dbReference type="ARBA" id="ARBA00023125"/>
    </source>
</evidence>
<sequence length="229" mass="25881">MKLDVSDIISRSPLFEGVPPEGYEIAEQAFRTISLRPRQTVFEAGDPGHALYLIRSGKVKISHRNLDGREKVLAYLNPGEIFGEMSLVDDEPRSATATAVEDTVIHALYLEEYWGLVRRFPQVAHNLARIIARRLREMNHEVEVLTFEEARGKVAYALLKLFRHRYGEETAHGRSMPLTHRELADLAGTSRETATRVLGQFQELGLVAFGSRLIEVRDPAGLENVLYDL</sequence>
<dbReference type="OrthoDB" id="9810708at2"/>
<dbReference type="Proteomes" id="UP000321827">
    <property type="component" value="Unassembled WGS sequence"/>
</dbReference>
<dbReference type="InterPro" id="IPR000595">
    <property type="entry name" value="cNMP-bd_dom"/>
</dbReference>
<dbReference type="PROSITE" id="PS00889">
    <property type="entry name" value="CNMP_BINDING_2"/>
    <property type="match status" value="1"/>
</dbReference>
<feature type="domain" description="HTH crp-type" evidence="5">
    <location>
        <begin position="148"/>
        <end position="220"/>
    </location>
</feature>
<dbReference type="InterPro" id="IPR018490">
    <property type="entry name" value="cNMP-bd_dom_sf"/>
</dbReference>
<keyword evidence="2" id="KW-0238">DNA-binding</keyword>
<dbReference type="Gene3D" id="1.10.10.10">
    <property type="entry name" value="Winged helix-like DNA-binding domain superfamily/Winged helix DNA-binding domain"/>
    <property type="match status" value="1"/>
</dbReference>
<comment type="caution">
    <text evidence="6">The sequence shown here is derived from an EMBL/GenBank/DDBJ whole genome shotgun (WGS) entry which is preliminary data.</text>
</comment>
<dbReference type="SMART" id="SM00100">
    <property type="entry name" value="cNMP"/>
    <property type="match status" value="1"/>
</dbReference>
<name>A0A511RKH9_9DEIN</name>
<dbReference type="PANTHER" id="PTHR24567:SF74">
    <property type="entry name" value="HTH-TYPE TRANSCRIPTIONAL REGULATOR ARCR"/>
    <property type="match status" value="1"/>
</dbReference>
<dbReference type="EMBL" id="BJXN01000006">
    <property type="protein sequence ID" value="GEM89587.1"/>
    <property type="molecule type" value="Genomic_DNA"/>
</dbReference>
<dbReference type="GO" id="GO:0003700">
    <property type="term" value="F:DNA-binding transcription factor activity"/>
    <property type="evidence" value="ECO:0007669"/>
    <property type="project" value="TreeGrafter"/>
</dbReference>
<protein>
    <submittedName>
        <fullName evidence="6">Cyclic AMP receptor protein</fullName>
    </submittedName>
</protein>
<keyword evidence="6" id="KW-0675">Receptor</keyword>
<dbReference type="InterPro" id="IPR014710">
    <property type="entry name" value="RmlC-like_jellyroll"/>
</dbReference>
<dbReference type="Pfam" id="PF13545">
    <property type="entry name" value="HTH_Crp_2"/>
    <property type="match status" value="1"/>
</dbReference>
<gene>
    <name evidence="6" type="ORF">ODE01S_10210</name>
</gene>
<evidence type="ECO:0000313" key="6">
    <source>
        <dbReference type="EMBL" id="GEM89587.1"/>
    </source>
</evidence>
<dbReference type="PANTHER" id="PTHR24567">
    <property type="entry name" value="CRP FAMILY TRANSCRIPTIONAL REGULATORY PROTEIN"/>
    <property type="match status" value="1"/>
</dbReference>
<dbReference type="InterPro" id="IPR036388">
    <property type="entry name" value="WH-like_DNA-bd_sf"/>
</dbReference>
<feature type="domain" description="Cyclic nucleotide-binding" evidence="4">
    <location>
        <begin position="14"/>
        <end position="134"/>
    </location>
</feature>
<keyword evidence="3" id="KW-0804">Transcription</keyword>
<dbReference type="PROSITE" id="PS50042">
    <property type="entry name" value="CNMP_BINDING_3"/>
    <property type="match status" value="1"/>
</dbReference>
<evidence type="ECO:0000313" key="7">
    <source>
        <dbReference type="Proteomes" id="UP000321827"/>
    </source>
</evidence>
<dbReference type="InterPro" id="IPR012318">
    <property type="entry name" value="HTH_CRP"/>
</dbReference>
<dbReference type="SUPFAM" id="SSF46785">
    <property type="entry name" value="Winged helix' DNA-binding domain"/>
    <property type="match status" value="1"/>
</dbReference>
<proteinExistence type="predicted"/>
<dbReference type="AlphaFoldDB" id="A0A511RKH9"/>
<dbReference type="PRINTS" id="PR00034">
    <property type="entry name" value="HTHCRP"/>
</dbReference>
<dbReference type="GO" id="GO:0003677">
    <property type="term" value="F:DNA binding"/>
    <property type="evidence" value="ECO:0007669"/>
    <property type="project" value="UniProtKB-KW"/>
</dbReference>
<evidence type="ECO:0000259" key="5">
    <source>
        <dbReference type="PROSITE" id="PS51063"/>
    </source>
</evidence>
<dbReference type="CDD" id="cd00038">
    <property type="entry name" value="CAP_ED"/>
    <property type="match status" value="1"/>
</dbReference>
<dbReference type="Pfam" id="PF00027">
    <property type="entry name" value="cNMP_binding"/>
    <property type="match status" value="1"/>
</dbReference>
<evidence type="ECO:0000259" key="4">
    <source>
        <dbReference type="PROSITE" id="PS50042"/>
    </source>
</evidence>